<dbReference type="Pfam" id="PF00263">
    <property type="entry name" value="Secretin"/>
    <property type="match status" value="1"/>
</dbReference>
<feature type="domain" description="GspD-like N0" evidence="11">
    <location>
        <begin position="94"/>
        <end position="162"/>
    </location>
</feature>
<dbReference type="InterPro" id="IPR049371">
    <property type="entry name" value="GspD-like_N0"/>
</dbReference>
<feature type="region of interest" description="Disordered" evidence="7">
    <location>
        <begin position="34"/>
        <end position="59"/>
    </location>
</feature>
<feature type="compositionally biased region" description="Low complexity" evidence="7">
    <location>
        <begin position="34"/>
        <end position="51"/>
    </location>
</feature>
<evidence type="ECO:0000256" key="1">
    <source>
        <dbReference type="ARBA" id="ARBA00004370"/>
    </source>
</evidence>
<gene>
    <name evidence="12" type="ORF">CCALI_00199</name>
</gene>
<dbReference type="PANTHER" id="PTHR30332:SF24">
    <property type="entry name" value="SECRETIN GSPD-RELATED"/>
    <property type="match status" value="1"/>
</dbReference>
<comment type="subcellular location">
    <subcellularLocation>
        <location evidence="6">Cell outer membrane</location>
    </subcellularLocation>
    <subcellularLocation>
        <location evidence="1">Membrane</location>
    </subcellularLocation>
</comment>
<feature type="domain" description="Type II/III secretion system secretin-like" evidence="9">
    <location>
        <begin position="733"/>
        <end position="901"/>
    </location>
</feature>
<feature type="domain" description="NolW-like" evidence="10">
    <location>
        <begin position="260"/>
        <end position="352"/>
    </location>
</feature>
<feature type="domain" description="NolW-like" evidence="10">
    <location>
        <begin position="195"/>
        <end position="252"/>
    </location>
</feature>
<feature type="chain" id="PRO_5004486228" evidence="8">
    <location>
        <begin position="33"/>
        <end position="947"/>
    </location>
</feature>
<dbReference type="Gene3D" id="3.30.1370.120">
    <property type="match status" value="4"/>
</dbReference>
<dbReference type="GO" id="GO:0009279">
    <property type="term" value="C:cell outer membrane"/>
    <property type="evidence" value="ECO:0007669"/>
    <property type="project" value="UniProtKB-SubCell"/>
</dbReference>
<feature type="domain" description="NolW-like" evidence="10">
    <location>
        <begin position="360"/>
        <end position="457"/>
    </location>
</feature>
<evidence type="ECO:0000256" key="6">
    <source>
        <dbReference type="RuleBase" id="RU004004"/>
    </source>
</evidence>
<feature type="compositionally biased region" description="Polar residues" evidence="7">
    <location>
        <begin position="554"/>
        <end position="569"/>
    </location>
</feature>
<feature type="region of interest" description="Disordered" evidence="7">
    <location>
        <begin position="285"/>
        <end position="314"/>
    </location>
</feature>
<dbReference type="RefSeq" id="WP_016481600.1">
    <property type="nucleotide sequence ID" value="NC_021487.1"/>
</dbReference>
<dbReference type="KEGG" id="ccz:CCALI_00199"/>
<dbReference type="Pfam" id="PF21305">
    <property type="entry name" value="type_II_gspD_N0"/>
    <property type="match status" value="1"/>
</dbReference>
<evidence type="ECO:0000256" key="5">
    <source>
        <dbReference type="RuleBase" id="RU004003"/>
    </source>
</evidence>
<evidence type="ECO:0000313" key="12">
    <source>
        <dbReference type="EMBL" id="CCW34036.1"/>
    </source>
</evidence>
<dbReference type="PRINTS" id="PR00811">
    <property type="entry name" value="BCTERIALGSPD"/>
</dbReference>
<dbReference type="InterPro" id="IPR050810">
    <property type="entry name" value="Bact_Secretion_Sys_Channel"/>
</dbReference>
<dbReference type="GO" id="GO:0009306">
    <property type="term" value="P:protein secretion"/>
    <property type="evidence" value="ECO:0007669"/>
    <property type="project" value="InterPro"/>
</dbReference>
<keyword evidence="13" id="KW-1185">Reference proteome</keyword>
<feature type="signal peptide" evidence="8">
    <location>
        <begin position="1"/>
        <end position="32"/>
    </location>
</feature>
<evidence type="ECO:0000313" key="13">
    <source>
        <dbReference type="Proteomes" id="UP000014227"/>
    </source>
</evidence>
<evidence type="ECO:0000256" key="7">
    <source>
        <dbReference type="SAM" id="MobiDB-lite"/>
    </source>
</evidence>
<keyword evidence="6" id="KW-0813">Transport</keyword>
<feature type="compositionally biased region" description="Pro residues" evidence="7">
    <location>
        <begin position="932"/>
        <end position="947"/>
    </location>
</feature>
<dbReference type="PANTHER" id="PTHR30332">
    <property type="entry name" value="PROBABLE GENERAL SECRETION PATHWAY PROTEIN D"/>
    <property type="match status" value="1"/>
</dbReference>
<feature type="region of interest" description="Disordered" evidence="7">
    <location>
        <begin position="526"/>
        <end position="569"/>
    </location>
</feature>
<dbReference type="Proteomes" id="UP000014227">
    <property type="component" value="Chromosome I"/>
</dbReference>
<name>S0ES84_CHTCT</name>
<dbReference type="Pfam" id="PF03958">
    <property type="entry name" value="Secretin_N"/>
    <property type="match status" value="4"/>
</dbReference>
<dbReference type="InterPro" id="IPR005644">
    <property type="entry name" value="NolW-like"/>
</dbReference>
<keyword evidence="2" id="KW-0812">Transmembrane</keyword>
<evidence type="ECO:0000256" key="2">
    <source>
        <dbReference type="ARBA" id="ARBA00022692"/>
    </source>
</evidence>
<evidence type="ECO:0000256" key="3">
    <source>
        <dbReference type="ARBA" id="ARBA00022729"/>
    </source>
</evidence>
<comment type="similarity">
    <text evidence="5">Belongs to the bacterial secretin family.</text>
</comment>
<dbReference type="InParanoid" id="S0ES84"/>
<proteinExistence type="inferred from homology"/>
<feature type="region of interest" description="Disordered" evidence="7">
    <location>
        <begin position="907"/>
        <end position="947"/>
    </location>
</feature>
<feature type="region of interest" description="Disordered" evidence="7">
    <location>
        <begin position="587"/>
        <end position="606"/>
    </location>
</feature>
<evidence type="ECO:0000259" key="10">
    <source>
        <dbReference type="Pfam" id="PF03958"/>
    </source>
</evidence>
<evidence type="ECO:0000259" key="9">
    <source>
        <dbReference type="Pfam" id="PF00263"/>
    </source>
</evidence>
<organism evidence="12 13">
    <name type="scientific">Chthonomonas calidirosea (strain DSM 23976 / ICMP 18418 / T49)</name>
    <dbReference type="NCBI Taxonomy" id="1303518"/>
    <lineage>
        <taxon>Bacteria</taxon>
        <taxon>Bacillati</taxon>
        <taxon>Armatimonadota</taxon>
        <taxon>Chthonomonadia</taxon>
        <taxon>Chthonomonadales</taxon>
        <taxon>Chthonomonadaceae</taxon>
        <taxon>Chthonomonas</taxon>
    </lineage>
</organism>
<dbReference type="AlphaFoldDB" id="S0ES84"/>
<dbReference type="InterPro" id="IPR004846">
    <property type="entry name" value="T2SS/T3SS_dom"/>
</dbReference>
<dbReference type="HOGENOM" id="CLU_006756_1_0_0"/>
<evidence type="ECO:0000256" key="4">
    <source>
        <dbReference type="ARBA" id="ARBA00023136"/>
    </source>
</evidence>
<evidence type="ECO:0000259" key="11">
    <source>
        <dbReference type="Pfam" id="PF21305"/>
    </source>
</evidence>
<dbReference type="eggNOG" id="COG1450">
    <property type="taxonomic scope" value="Bacteria"/>
</dbReference>
<reference evidence="13" key="1">
    <citation type="submission" date="2013-03" db="EMBL/GenBank/DDBJ databases">
        <title>Genome sequence of Chthonomonas calidirosea, the first sequenced genome from the Armatimonadetes phylum (formally candidate division OP10).</title>
        <authorList>
            <person name="Lee K.C.Y."/>
            <person name="Morgan X.C."/>
            <person name="Dunfield P.F."/>
            <person name="Tamas I."/>
            <person name="Houghton K.M."/>
            <person name="Vyssotski M."/>
            <person name="Ryan J.L.J."/>
            <person name="Lagutin K."/>
            <person name="McDonald I.R."/>
            <person name="Stott M.B."/>
        </authorList>
    </citation>
    <scope>NUCLEOTIDE SEQUENCE [LARGE SCALE GENOMIC DNA]</scope>
    <source>
        <strain evidence="13">DSM 23976 / ICMP 18418 / T49</strain>
    </source>
</reference>
<dbReference type="OrthoDB" id="9779724at2"/>
<dbReference type="STRING" id="454171.CP488_00958"/>
<feature type="compositionally biased region" description="Low complexity" evidence="7">
    <location>
        <begin position="303"/>
        <end position="314"/>
    </location>
</feature>
<accession>S0ES84</accession>
<feature type="domain" description="NolW-like" evidence="10">
    <location>
        <begin position="463"/>
        <end position="655"/>
    </location>
</feature>
<keyword evidence="3 8" id="KW-0732">Signal</keyword>
<sequence length="947" mass="101317">MRQNKFSWNHSAKLSQGCVVALLTLASLPVWAQGQQGPPNGRPPAQGGNPPFRIEPRGGQGFGGAGGFGGFRQRGSGNPFAAVAGRQGMRFSFDFRGSDIMNVLQFYAQMANVEIVADPSLSGKVTIINPTPVTLDQAFTILQQVLAVRGFSAIENNGVISIEPFATAARNTTLINPGINPNGPTPVDPRNQVMTQVIPLENADAKSLAQDLQPLINQGASLIGVQDTNSLVVTDTASNVQRILALVQSLDKSSYKTELRVYPLRHANATDVADVINNVFKQMSGTTTPAANEPGRPGPPQFQPGQQPQVQQNRPAVFAVADTRTNSVLVVASPDNQERVAHDIIDRLDADQNALLQTVVRKINFADATDVANLVNQVLSNQYGATQANQQNASFQQRAFGGFFNPFFGNQQQQTVESTDPFGKVVADPRTNSVLITATPDRMQTINKLIDALDQEVPAESTTFIFPLKNANAADVAYALGQAFGTGQQNGFGNFNNFFFEGGGASTNNQVGLPKINRQLGNNALFTRSAAPPQPPNAPDSAAPQGQADAGSVESGSSPGTTDPYQANTLGQEPTRQFFRPFGGGFFGQQRGLGQNTGPQYGRGRNGEYANLLQLQNNVYVTPSPTGDAVIVTTTPDNYEAVKELIDQLDVVPRQVMIKLIVAEVSLDKDEKLGFALNGLFKDLFGKTNTATGQIGLQAPGFNTGANGLSLDPLAEGAQFVLNGANYTALLQALESDNRVKVMATPTVFTSNGQEALVNVVERIPYISGQTISGLSNFVTNNISTVPVGYQIDMTPRITRDGLVTIDAVAQASTLKQFETLGSGANASQYPVVDERNIDTEITVQSGQTVAIGGLVQNTETLTVNKIPLLSDIPIIGQFFRERERVTNRTELVLFITPVVINSTQEAQTMTQQESKGLVQQLPDLKKEHPDLAPPPASKTTVPPPQK</sequence>
<dbReference type="InterPro" id="IPR038591">
    <property type="entry name" value="NolW-like_sf"/>
</dbReference>
<evidence type="ECO:0000256" key="8">
    <source>
        <dbReference type="SAM" id="SignalP"/>
    </source>
</evidence>
<dbReference type="EMBL" id="HF951689">
    <property type="protein sequence ID" value="CCW34036.1"/>
    <property type="molecule type" value="Genomic_DNA"/>
</dbReference>
<keyword evidence="4" id="KW-0472">Membrane</keyword>
<dbReference type="GO" id="GO:0015627">
    <property type="term" value="C:type II protein secretion system complex"/>
    <property type="evidence" value="ECO:0007669"/>
    <property type="project" value="TreeGrafter"/>
</dbReference>
<dbReference type="InterPro" id="IPR001775">
    <property type="entry name" value="GspD/PilQ"/>
</dbReference>
<dbReference type="PATRIC" id="fig|1303518.3.peg.199"/>
<protein>
    <submittedName>
        <fullName evidence="12">Type II secretory pathway, component PulD</fullName>
    </submittedName>
</protein>